<evidence type="ECO:0008006" key="3">
    <source>
        <dbReference type="Google" id="ProtNLM"/>
    </source>
</evidence>
<protein>
    <recommendedName>
        <fullName evidence="3">DUF218 domain-containing protein</fullName>
    </recommendedName>
</protein>
<sequence>MAVSPAQSLAHCDHLIIVCCHAIYSGGPNHGASEDEWVIEPFQKGETPTFTNHLKAGLKALVDDPHGLLILSGGPTKAPRTKLSEGQSYLNLAKDNNYFQDCSGIPFDPSRVIAETRATDSYQNVLFSLVRFKEYAGVYPQRVTVVTHEFKRARFMKCHFPAVGLLPVDLGQEVYEQKVSVIGMNPPEEVTTSESLVRGELLSGIGLWKTDLYGVNECLGSKRTKRGWFPAMVDEFSSMDLEDVVLELLRYDGGKDRNEWFSKREDLPWSYAKNDGAEQS</sequence>
<proteinExistence type="predicted"/>
<name>A0A9W9QAE4_PENBR</name>
<gene>
    <name evidence="1" type="ORF">N7452_010330</name>
</gene>
<organism evidence="1 2">
    <name type="scientific">Penicillium brevicompactum</name>
    <dbReference type="NCBI Taxonomy" id="5074"/>
    <lineage>
        <taxon>Eukaryota</taxon>
        <taxon>Fungi</taxon>
        <taxon>Dikarya</taxon>
        <taxon>Ascomycota</taxon>
        <taxon>Pezizomycotina</taxon>
        <taxon>Eurotiomycetes</taxon>
        <taxon>Eurotiomycetidae</taxon>
        <taxon>Eurotiales</taxon>
        <taxon>Aspergillaceae</taxon>
        <taxon>Penicillium</taxon>
    </lineage>
</organism>
<dbReference type="AlphaFoldDB" id="A0A9W9QAE4"/>
<reference evidence="1" key="2">
    <citation type="journal article" date="2023" name="IMA Fungus">
        <title>Comparative genomic study of the Penicillium genus elucidates a diverse pangenome and 15 lateral gene transfer events.</title>
        <authorList>
            <person name="Petersen C."/>
            <person name="Sorensen T."/>
            <person name="Nielsen M.R."/>
            <person name="Sondergaard T.E."/>
            <person name="Sorensen J.L."/>
            <person name="Fitzpatrick D.A."/>
            <person name="Frisvad J.C."/>
            <person name="Nielsen K.L."/>
        </authorList>
    </citation>
    <scope>NUCLEOTIDE SEQUENCE</scope>
    <source>
        <strain evidence="1">IBT 35673</strain>
    </source>
</reference>
<dbReference type="PANTHER" id="PTHR28110:SF1">
    <property type="entry name" value="TRANSMEMBRANE PROTEIN"/>
    <property type="match status" value="1"/>
</dbReference>
<dbReference type="CDD" id="cd06259">
    <property type="entry name" value="YdcF-like"/>
    <property type="match status" value="1"/>
</dbReference>
<dbReference type="InterPro" id="IPR003848">
    <property type="entry name" value="DUF218"/>
</dbReference>
<comment type="caution">
    <text evidence="1">The sequence shown here is derived from an EMBL/GenBank/DDBJ whole genome shotgun (WGS) entry which is preliminary data.</text>
</comment>
<evidence type="ECO:0000313" key="1">
    <source>
        <dbReference type="EMBL" id="KAJ5329940.1"/>
    </source>
</evidence>
<accession>A0A9W9QAE4</accession>
<dbReference type="Proteomes" id="UP001147695">
    <property type="component" value="Unassembled WGS sequence"/>
</dbReference>
<dbReference type="PANTHER" id="PTHR28110">
    <property type="entry name" value="TRANSMEMBRANE PROTEIN"/>
    <property type="match status" value="1"/>
</dbReference>
<evidence type="ECO:0000313" key="2">
    <source>
        <dbReference type="Proteomes" id="UP001147695"/>
    </source>
</evidence>
<dbReference type="GO" id="GO:0005737">
    <property type="term" value="C:cytoplasm"/>
    <property type="evidence" value="ECO:0007669"/>
    <property type="project" value="TreeGrafter"/>
</dbReference>
<dbReference type="EMBL" id="JAPZBQ010000005">
    <property type="protein sequence ID" value="KAJ5329940.1"/>
    <property type="molecule type" value="Genomic_DNA"/>
</dbReference>
<reference evidence="1" key="1">
    <citation type="submission" date="2022-12" db="EMBL/GenBank/DDBJ databases">
        <authorList>
            <person name="Petersen C."/>
        </authorList>
    </citation>
    <scope>NUCLEOTIDE SEQUENCE</scope>
    <source>
        <strain evidence="1">IBT 35673</strain>
    </source>
</reference>
<dbReference type="InterPro" id="IPR055323">
    <property type="entry name" value="C57A10.07/YOR238W"/>
</dbReference>